<feature type="region of interest" description="Disordered" evidence="5">
    <location>
        <begin position="679"/>
        <end position="700"/>
    </location>
</feature>
<dbReference type="SMART" id="SM00248">
    <property type="entry name" value="ANK"/>
    <property type="match status" value="2"/>
</dbReference>
<dbReference type="SUPFAM" id="SSF48403">
    <property type="entry name" value="Ankyrin repeat"/>
    <property type="match status" value="1"/>
</dbReference>
<accession>A0AAW1RRG0</accession>
<dbReference type="AlphaFoldDB" id="A0AAW1RRG0"/>
<dbReference type="Pfam" id="PF08541">
    <property type="entry name" value="ACP_syn_III_C"/>
    <property type="match status" value="1"/>
</dbReference>
<dbReference type="Proteomes" id="UP001445335">
    <property type="component" value="Unassembled WGS sequence"/>
</dbReference>
<dbReference type="InterPro" id="IPR002110">
    <property type="entry name" value="Ankyrin_rpt"/>
</dbReference>
<organism evidence="8 9">
    <name type="scientific">Elliptochloris bilobata</name>
    <dbReference type="NCBI Taxonomy" id="381761"/>
    <lineage>
        <taxon>Eukaryota</taxon>
        <taxon>Viridiplantae</taxon>
        <taxon>Chlorophyta</taxon>
        <taxon>core chlorophytes</taxon>
        <taxon>Trebouxiophyceae</taxon>
        <taxon>Trebouxiophyceae incertae sedis</taxon>
        <taxon>Elliptochloris clade</taxon>
        <taxon>Elliptochloris</taxon>
    </lineage>
</organism>
<evidence type="ECO:0000259" key="6">
    <source>
        <dbReference type="Pfam" id="PF08392"/>
    </source>
</evidence>
<dbReference type="InterPro" id="IPR012392">
    <property type="entry name" value="3-ktacl-CoA_syn"/>
</dbReference>
<evidence type="ECO:0000256" key="4">
    <source>
        <dbReference type="PROSITE-ProRule" id="PRU00023"/>
    </source>
</evidence>
<protein>
    <recommendedName>
        <fullName evidence="2">very-long-chain 3-oxoacyl-CoA synthase</fullName>
        <ecNumber evidence="2">2.3.1.199</ecNumber>
    </recommendedName>
</protein>
<feature type="region of interest" description="Disordered" evidence="5">
    <location>
        <begin position="596"/>
        <end position="617"/>
    </location>
</feature>
<sequence>MGRTGGSSLAAARTVLCRSLPAFRRKVMLLEFAIYEPPESILLTYVEQVALEYRCGLFDPETVDTMVWLHESKHNAVGDRTAVPPGLSQAPMDTSYAACVAEARLVMLDVAAKALAAAAVAPAEVDIVITVSGFSATPSLASMVACHLAMRSDVKALSLSGHGCAGGIVGIDLAQTLLEGTDGRLALLIMHENITNGLYAGNDEAYLPANILFTLGGAAALLSSRRQDRPRAKYELQHAARHLCTADEKANACIGFRDDSSGHRGVYIDTDVLKAAAVGAISSTLRRLAPRVLPLRELAKVARDKRYQPDFSKAFQHLAVHPGALPVIRKVAQALRFSAQACQPSIDTLERYGNTGCASTFYILAHIEHHRGVRRGERVMQIAMGTGFKCAAAAWRARRTQASRHAVWAPARAPFAKHAAGYTRPRALALAAEQEAALRGAEDPRARALAAAAASCELGPDGLEVADCAAKRAAEAVGGDGGALDTGVSPGGAAAAHVNVDAIDVEGCTALHQASRHGHLQVVEVLLRHGADARAEDLRGNTPAHLAAAKGHLAILTALLQAVPTPDVDARNADGVSVRDYTSAALDADDVQAWQGEEPDQEAAKESEPEDAASGDWDARLREEAWGSDADEAAWSTFGAEWDAAAAAAGGHGAGPAPEDADAYAQRLWEEMQRRQRAKSGAAGPSAAAQETWGAADAAARARDGSARARAEAAAADAAARSARILEEERARDAAWRRAVLQGDVGARRAAYEARWAVLAGARADAPLAAADVPWLPTAAADARDVVLYGAVGAEAARRRVRAELMRWHPDKFGARFGAWLAASERAGALERVKAVAQMLTELAREVATGAAGT</sequence>
<evidence type="ECO:0000313" key="9">
    <source>
        <dbReference type="Proteomes" id="UP001445335"/>
    </source>
</evidence>
<keyword evidence="4" id="KW-0040">ANK repeat</keyword>
<name>A0AAW1RRG0_9CHLO</name>
<keyword evidence="9" id="KW-1185">Reference proteome</keyword>
<dbReference type="PANTHER" id="PTHR31561">
    <property type="entry name" value="3-KETOACYL-COA SYNTHASE"/>
    <property type="match status" value="1"/>
</dbReference>
<dbReference type="Pfam" id="PF08392">
    <property type="entry name" value="FAE1_CUT1_RppA"/>
    <property type="match status" value="1"/>
</dbReference>
<dbReference type="PROSITE" id="PS50088">
    <property type="entry name" value="ANK_REPEAT"/>
    <property type="match status" value="2"/>
</dbReference>
<dbReference type="Pfam" id="PF12796">
    <property type="entry name" value="Ank_2"/>
    <property type="match status" value="1"/>
</dbReference>
<feature type="domain" description="FAE" evidence="6">
    <location>
        <begin position="24"/>
        <end position="302"/>
    </location>
</feature>
<evidence type="ECO:0000256" key="3">
    <source>
        <dbReference type="ARBA" id="ARBA00022679"/>
    </source>
</evidence>
<feature type="repeat" description="ANK" evidence="4">
    <location>
        <begin position="506"/>
        <end position="538"/>
    </location>
</feature>
<evidence type="ECO:0000256" key="2">
    <source>
        <dbReference type="ARBA" id="ARBA00012307"/>
    </source>
</evidence>
<dbReference type="EC" id="2.3.1.199" evidence="2"/>
<dbReference type="InterPro" id="IPR013601">
    <property type="entry name" value="FAE1_typ3_polyketide_synth"/>
</dbReference>
<dbReference type="GO" id="GO:0006633">
    <property type="term" value="P:fatty acid biosynthetic process"/>
    <property type="evidence" value="ECO:0007669"/>
    <property type="project" value="InterPro"/>
</dbReference>
<evidence type="ECO:0000256" key="5">
    <source>
        <dbReference type="SAM" id="MobiDB-lite"/>
    </source>
</evidence>
<dbReference type="InterPro" id="IPR016039">
    <property type="entry name" value="Thiolase-like"/>
</dbReference>
<dbReference type="Gene3D" id="3.40.47.10">
    <property type="match status" value="1"/>
</dbReference>
<reference evidence="8 9" key="1">
    <citation type="journal article" date="2024" name="Nat. Commun.">
        <title>Phylogenomics reveals the evolutionary origins of lichenization in chlorophyte algae.</title>
        <authorList>
            <person name="Puginier C."/>
            <person name="Libourel C."/>
            <person name="Otte J."/>
            <person name="Skaloud P."/>
            <person name="Haon M."/>
            <person name="Grisel S."/>
            <person name="Petersen M."/>
            <person name="Berrin J.G."/>
            <person name="Delaux P.M."/>
            <person name="Dal Grande F."/>
            <person name="Keller J."/>
        </authorList>
    </citation>
    <scope>NUCLEOTIDE SEQUENCE [LARGE SCALE GENOMIC DNA]</scope>
    <source>
        <strain evidence="8 9">SAG 245.80</strain>
    </source>
</reference>
<feature type="domain" description="Beta-ketoacyl-[acyl-carrier-protein] synthase III C-terminal" evidence="7">
    <location>
        <begin position="316"/>
        <end position="396"/>
    </location>
</feature>
<evidence type="ECO:0000313" key="8">
    <source>
        <dbReference type="EMBL" id="KAK9836163.1"/>
    </source>
</evidence>
<dbReference type="SUPFAM" id="SSF53901">
    <property type="entry name" value="Thiolase-like"/>
    <property type="match status" value="2"/>
</dbReference>
<feature type="compositionally biased region" description="Low complexity" evidence="5">
    <location>
        <begin position="679"/>
        <end position="699"/>
    </location>
</feature>
<comment type="similarity">
    <text evidence="1">Belongs to the thiolase-like superfamily. Chalcone/stilbene synthases family.</text>
</comment>
<dbReference type="GO" id="GO:0016020">
    <property type="term" value="C:membrane"/>
    <property type="evidence" value="ECO:0007669"/>
    <property type="project" value="InterPro"/>
</dbReference>
<proteinExistence type="inferred from homology"/>
<dbReference type="GO" id="GO:0009922">
    <property type="term" value="F:fatty acid elongase activity"/>
    <property type="evidence" value="ECO:0007669"/>
    <property type="project" value="UniProtKB-EC"/>
</dbReference>
<keyword evidence="3" id="KW-0808">Transferase</keyword>
<dbReference type="Gene3D" id="1.25.40.20">
    <property type="entry name" value="Ankyrin repeat-containing domain"/>
    <property type="match status" value="1"/>
</dbReference>
<evidence type="ECO:0000259" key="7">
    <source>
        <dbReference type="Pfam" id="PF08541"/>
    </source>
</evidence>
<dbReference type="EMBL" id="JALJOU010000026">
    <property type="protein sequence ID" value="KAK9836163.1"/>
    <property type="molecule type" value="Genomic_DNA"/>
</dbReference>
<feature type="repeat" description="ANK" evidence="4">
    <location>
        <begin position="539"/>
        <end position="561"/>
    </location>
</feature>
<comment type="caution">
    <text evidence="8">The sequence shown here is derived from an EMBL/GenBank/DDBJ whole genome shotgun (WGS) entry which is preliminary data.</text>
</comment>
<gene>
    <name evidence="8" type="ORF">WJX81_006036</name>
</gene>
<dbReference type="InterPro" id="IPR036770">
    <property type="entry name" value="Ankyrin_rpt-contain_sf"/>
</dbReference>
<dbReference type="PROSITE" id="PS50297">
    <property type="entry name" value="ANK_REP_REGION"/>
    <property type="match status" value="2"/>
</dbReference>
<evidence type="ECO:0000256" key="1">
    <source>
        <dbReference type="ARBA" id="ARBA00005531"/>
    </source>
</evidence>
<dbReference type="InterPro" id="IPR013747">
    <property type="entry name" value="ACP_syn_III_C"/>
</dbReference>